<name>A0ACC0U8F6_9AGAM</name>
<evidence type="ECO:0000313" key="2">
    <source>
        <dbReference type="Proteomes" id="UP001207468"/>
    </source>
</evidence>
<organism evidence="1 2">
    <name type="scientific">Russula earlei</name>
    <dbReference type="NCBI Taxonomy" id="71964"/>
    <lineage>
        <taxon>Eukaryota</taxon>
        <taxon>Fungi</taxon>
        <taxon>Dikarya</taxon>
        <taxon>Basidiomycota</taxon>
        <taxon>Agaricomycotina</taxon>
        <taxon>Agaricomycetes</taxon>
        <taxon>Russulales</taxon>
        <taxon>Russulaceae</taxon>
        <taxon>Russula</taxon>
    </lineage>
</organism>
<comment type="caution">
    <text evidence="1">The sequence shown here is derived from an EMBL/GenBank/DDBJ whole genome shotgun (WGS) entry which is preliminary data.</text>
</comment>
<reference evidence="1" key="1">
    <citation type="submission" date="2021-03" db="EMBL/GenBank/DDBJ databases">
        <title>Evolutionary priming and transition to the ectomycorrhizal habit in an iconic lineage of mushroom-forming fungi: is preadaptation a requirement?</title>
        <authorList>
            <consortium name="DOE Joint Genome Institute"/>
            <person name="Looney B.P."/>
            <person name="Miyauchi S."/>
            <person name="Morin E."/>
            <person name="Drula E."/>
            <person name="Courty P.E."/>
            <person name="Chicoki N."/>
            <person name="Fauchery L."/>
            <person name="Kohler A."/>
            <person name="Kuo A."/>
            <person name="LaButti K."/>
            <person name="Pangilinan J."/>
            <person name="Lipzen A."/>
            <person name="Riley R."/>
            <person name="Andreopoulos W."/>
            <person name="He G."/>
            <person name="Johnson J."/>
            <person name="Barry K.W."/>
            <person name="Grigoriev I.V."/>
            <person name="Nagy L."/>
            <person name="Hibbett D."/>
            <person name="Henrissat B."/>
            <person name="Matheny P.B."/>
            <person name="Labbe J."/>
            <person name="Martin A.F."/>
        </authorList>
    </citation>
    <scope>NUCLEOTIDE SEQUENCE</scope>
    <source>
        <strain evidence="1">BPL698</strain>
    </source>
</reference>
<dbReference type="Proteomes" id="UP001207468">
    <property type="component" value="Unassembled WGS sequence"/>
</dbReference>
<proteinExistence type="predicted"/>
<dbReference type="EMBL" id="JAGFNK010000118">
    <property type="protein sequence ID" value="KAI9507630.1"/>
    <property type="molecule type" value="Genomic_DNA"/>
</dbReference>
<protein>
    <submittedName>
        <fullName evidence="1">Uncharacterized protein</fullName>
    </submittedName>
</protein>
<evidence type="ECO:0000313" key="1">
    <source>
        <dbReference type="EMBL" id="KAI9507630.1"/>
    </source>
</evidence>
<keyword evidence="2" id="KW-1185">Reference proteome</keyword>
<gene>
    <name evidence="1" type="ORF">F5148DRAFT_91124</name>
</gene>
<sequence length="623" mass="69693">MCSPHKRARIRAFFSNGIETLRVSWVVGSLPTLLHLSLSLFFAGLLIFLFNINHSVFIVGAGCVGLFAAIYTCITLFPIFKTDSRYYAPLSSTAWFVYASTRDETRKHIGDLRYQYKQWILGVVVKAAEDSAGNRSSDIDPLVLRSTFDSLSNDHSRERFFAAIPGFLTSNVVKDPQADLPLLFRYKFQQTLDDFLDRTLSSDFVTEPLKVRRLVICLNAAHVACGPAAVSRILDDIFEGRGHEVLQSVEMGHCLQRQSYIHHEPLAQYSRSIVSCIVASTQERDDRWLALAMDHLGLSEDTLRCYLSKGESVLLANLIYTLRLNLYSDYPSSHLLSSLCRFDIQLTLPGLQHDFCNLWNRIVLAAQNYGAYSDLVPILRQIHRMYVALHRGTDAAPTALSTSTDHHQDTLRQLFSYPLCTITDHHLGMILQTHTSQTPTTRLSLGEAPPEASQRYNLIPVSSRSPSSEGQPLPPHSLLDVASTGGTQDNADISAISFPVNPQYVSLPITQLPSWVQAPSTYKPGSYSLLFFSFEDPEGTQAGSLLCAKMLFLHGHVVTSSAGRTPLQNTKPPQTLLPQLPNHRSKCWPQPLLSRVDLHSHHTPQHYLSDLLCHSPNRFLRGI</sequence>
<accession>A0ACC0U8F6</accession>